<dbReference type="RefSeq" id="WP_091411923.1">
    <property type="nucleotide sequence ID" value="NZ_LT629749.1"/>
</dbReference>
<proteinExistence type="predicted"/>
<accession>A0A1H1RX88</accession>
<dbReference type="InterPro" id="IPR004360">
    <property type="entry name" value="Glyas_Fos-R_dOase_dom"/>
</dbReference>
<dbReference type="Proteomes" id="UP000199092">
    <property type="component" value="Chromosome I"/>
</dbReference>
<dbReference type="InterPro" id="IPR037523">
    <property type="entry name" value="VOC_core"/>
</dbReference>
<evidence type="ECO:0000313" key="2">
    <source>
        <dbReference type="EMBL" id="SDS40283.1"/>
    </source>
</evidence>
<dbReference type="PROSITE" id="PS51819">
    <property type="entry name" value="VOC"/>
    <property type="match status" value="1"/>
</dbReference>
<evidence type="ECO:0000313" key="3">
    <source>
        <dbReference type="Proteomes" id="UP000199092"/>
    </source>
</evidence>
<name>A0A1H1RX88_9ACTN</name>
<sequence length="114" mass="11973">MTGGLQTIVYPVRDLEAAKRVYTALFGAPHTDQPYYVGYAAGEQQIGLDPNGHRSGLTGPVGYWPVDDVEASRQQLLGVGATDVQTPHDVGGGLLLAVLADADGNQVGLMQRPA</sequence>
<dbReference type="STRING" id="546871.SAMN04488543_1667"/>
<dbReference type="EMBL" id="LT629749">
    <property type="protein sequence ID" value="SDS40283.1"/>
    <property type="molecule type" value="Genomic_DNA"/>
</dbReference>
<dbReference type="OrthoDB" id="4565236at2"/>
<reference evidence="2 3" key="1">
    <citation type="submission" date="2016-10" db="EMBL/GenBank/DDBJ databases">
        <authorList>
            <person name="de Groot N.N."/>
        </authorList>
    </citation>
    <scope>NUCLEOTIDE SEQUENCE [LARGE SCALE GENOMIC DNA]</scope>
    <source>
        <strain evidence="2 3">DSM 21741</strain>
    </source>
</reference>
<protein>
    <recommendedName>
        <fullName evidence="1">VOC domain-containing protein</fullName>
    </recommendedName>
</protein>
<keyword evidence="3" id="KW-1185">Reference proteome</keyword>
<dbReference type="SUPFAM" id="SSF54593">
    <property type="entry name" value="Glyoxalase/Bleomycin resistance protein/Dihydroxybiphenyl dioxygenase"/>
    <property type="match status" value="1"/>
</dbReference>
<feature type="domain" description="VOC" evidence="1">
    <location>
        <begin position="4"/>
        <end position="112"/>
    </location>
</feature>
<dbReference type="Pfam" id="PF00903">
    <property type="entry name" value="Glyoxalase"/>
    <property type="match status" value="1"/>
</dbReference>
<evidence type="ECO:0000259" key="1">
    <source>
        <dbReference type="PROSITE" id="PS51819"/>
    </source>
</evidence>
<organism evidence="2 3">
    <name type="scientific">Friedmanniella luteola</name>
    <dbReference type="NCBI Taxonomy" id="546871"/>
    <lineage>
        <taxon>Bacteria</taxon>
        <taxon>Bacillati</taxon>
        <taxon>Actinomycetota</taxon>
        <taxon>Actinomycetes</taxon>
        <taxon>Propionibacteriales</taxon>
        <taxon>Nocardioidaceae</taxon>
        <taxon>Friedmanniella</taxon>
    </lineage>
</organism>
<gene>
    <name evidence="2" type="ORF">SAMN04488543_1667</name>
</gene>
<dbReference type="AlphaFoldDB" id="A0A1H1RX88"/>
<dbReference type="Gene3D" id="3.10.180.10">
    <property type="entry name" value="2,3-Dihydroxybiphenyl 1,2-Dioxygenase, domain 1"/>
    <property type="match status" value="1"/>
</dbReference>
<dbReference type="InterPro" id="IPR029068">
    <property type="entry name" value="Glyas_Bleomycin-R_OHBP_Dase"/>
</dbReference>